<accession>A0A200PZ24</accession>
<dbReference type="InParanoid" id="A0A200PZ24"/>
<keyword evidence="2" id="KW-1185">Reference proteome</keyword>
<dbReference type="Proteomes" id="UP000195402">
    <property type="component" value="Unassembled WGS sequence"/>
</dbReference>
<protein>
    <recommendedName>
        <fullName evidence="3">Reverse transcriptase zinc-binding domain</fullName>
    </recommendedName>
</protein>
<dbReference type="EMBL" id="MVGT01003688">
    <property type="protein sequence ID" value="OVA03437.1"/>
    <property type="molecule type" value="Genomic_DNA"/>
</dbReference>
<name>A0A200PZ24_MACCD</name>
<organism evidence="1 2">
    <name type="scientific">Macleaya cordata</name>
    <name type="common">Five-seeded plume-poppy</name>
    <name type="synonym">Bocconia cordata</name>
    <dbReference type="NCBI Taxonomy" id="56857"/>
    <lineage>
        <taxon>Eukaryota</taxon>
        <taxon>Viridiplantae</taxon>
        <taxon>Streptophyta</taxon>
        <taxon>Embryophyta</taxon>
        <taxon>Tracheophyta</taxon>
        <taxon>Spermatophyta</taxon>
        <taxon>Magnoliopsida</taxon>
        <taxon>Ranunculales</taxon>
        <taxon>Papaveraceae</taxon>
        <taxon>Papaveroideae</taxon>
        <taxon>Macleaya</taxon>
    </lineage>
</organism>
<evidence type="ECO:0000313" key="2">
    <source>
        <dbReference type="Proteomes" id="UP000195402"/>
    </source>
</evidence>
<dbReference type="OrthoDB" id="1917794at2759"/>
<evidence type="ECO:0008006" key="3">
    <source>
        <dbReference type="Google" id="ProtNLM"/>
    </source>
</evidence>
<dbReference type="AlphaFoldDB" id="A0A200PZ24"/>
<comment type="caution">
    <text evidence="1">The sequence shown here is derived from an EMBL/GenBank/DDBJ whole genome shotgun (WGS) entry which is preliminary data.</text>
</comment>
<gene>
    <name evidence="1" type="ORF">BVC80_205g75</name>
</gene>
<evidence type="ECO:0000313" key="1">
    <source>
        <dbReference type="EMBL" id="OVA03437.1"/>
    </source>
</evidence>
<sequence length="165" mass="19221">MKEKSISEAYQNGGEWKLGIDRRLYKVEIGELTELLGLLGEVNLTEEDDRIWWKNDKKGNFSVAACYAESDAIENLKFPSKISWKLKGLSDRGKILWRVLPASICWGIWKARNRVAFEGKDVKPEELINDIKVQAFFWVQGKEEFRGVSIDQIIGRWSYFFRDLN</sequence>
<reference evidence="1 2" key="1">
    <citation type="journal article" date="2017" name="Mol. Plant">
        <title>The Genome of Medicinal Plant Macleaya cordata Provides New Insights into Benzylisoquinoline Alkaloids Metabolism.</title>
        <authorList>
            <person name="Liu X."/>
            <person name="Liu Y."/>
            <person name="Huang P."/>
            <person name="Ma Y."/>
            <person name="Qing Z."/>
            <person name="Tang Q."/>
            <person name="Cao H."/>
            <person name="Cheng P."/>
            <person name="Zheng Y."/>
            <person name="Yuan Z."/>
            <person name="Zhou Y."/>
            <person name="Liu J."/>
            <person name="Tang Z."/>
            <person name="Zhuo Y."/>
            <person name="Zhang Y."/>
            <person name="Yu L."/>
            <person name="Huang J."/>
            <person name="Yang P."/>
            <person name="Peng Q."/>
            <person name="Zhang J."/>
            <person name="Jiang W."/>
            <person name="Zhang Z."/>
            <person name="Lin K."/>
            <person name="Ro D.K."/>
            <person name="Chen X."/>
            <person name="Xiong X."/>
            <person name="Shang Y."/>
            <person name="Huang S."/>
            <person name="Zeng J."/>
        </authorList>
    </citation>
    <scope>NUCLEOTIDE SEQUENCE [LARGE SCALE GENOMIC DNA]</scope>
    <source>
        <strain evidence="2">cv. BLH2017</strain>
        <tissue evidence="1">Root</tissue>
    </source>
</reference>
<proteinExistence type="predicted"/>